<keyword evidence="3" id="KW-1185">Reference proteome</keyword>
<evidence type="ECO:0000259" key="1">
    <source>
        <dbReference type="SMART" id="SM00256"/>
    </source>
</evidence>
<evidence type="ECO:0000313" key="3">
    <source>
        <dbReference type="Proteomes" id="UP000019375"/>
    </source>
</evidence>
<dbReference type="Proteomes" id="UP000019375">
    <property type="component" value="Unassembled WGS sequence"/>
</dbReference>
<protein>
    <submittedName>
        <fullName evidence="2">ZYBA0S07-01398g1_1</fullName>
    </submittedName>
</protein>
<dbReference type="InterPro" id="IPR001810">
    <property type="entry name" value="F-box_dom"/>
</dbReference>
<dbReference type="InterPro" id="IPR036047">
    <property type="entry name" value="F-box-like_dom_sf"/>
</dbReference>
<dbReference type="Pfam" id="PF00646">
    <property type="entry name" value="F-box"/>
    <property type="match status" value="1"/>
</dbReference>
<dbReference type="AlphaFoldDB" id="A0A8J2T8R7"/>
<accession>A0A8J2T8R7</accession>
<feature type="domain" description="F-box" evidence="1">
    <location>
        <begin position="3"/>
        <end position="43"/>
    </location>
</feature>
<dbReference type="OrthoDB" id="550575at2759"/>
<dbReference type="Gene3D" id="1.20.1280.50">
    <property type="match status" value="1"/>
</dbReference>
<name>A0A8J2T8R7_ZYGB2</name>
<evidence type="ECO:0000313" key="2">
    <source>
        <dbReference type="EMBL" id="CDF90455.1"/>
    </source>
</evidence>
<dbReference type="SUPFAM" id="SSF81383">
    <property type="entry name" value="F-box domain"/>
    <property type="match status" value="1"/>
</dbReference>
<gene>
    <name evidence="2" type="ORF">BN860_01398g</name>
</gene>
<organism evidence="2 3">
    <name type="scientific">Zygosaccharomyces bailii (strain CLIB 213 / ATCC 58445 / CBS 680 / BCRC 21525 / NBRC 1098 / NCYC 1416 / NRRL Y-2227)</name>
    <dbReference type="NCBI Taxonomy" id="1333698"/>
    <lineage>
        <taxon>Eukaryota</taxon>
        <taxon>Fungi</taxon>
        <taxon>Dikarya</taxon>
        <taxon>Ascomycota</taxon>
        <taxon>Saccharomycotina</taxon>
        <taxon>Saccharomycetes</taxon>
        <taxon>Saccharomycetales</taxon>
        <taxon>Saccharomycetaceae</taxon>
        <taxon>Zygosaccharomyces</taxon>
    </lineage>
</organism>
<dbReference type="SMART" id="SM00256">
    <property type="entry name" value="FBOX"/>
    <property type="match status" value="1"/>
</dbReference>
<reference evidence="3" key="1">
    <citation type="journal article" date="2013" name="Genome Announc.">
        <title>Genome sequence of the food spoilage yeast Zygosaccharomyces bailii CLIB 213(T).</title>
        <authorList>
            <person name="Galeote V."/>
            <person name="Bigey F."/>
            <person name="Devillers H."/>
            <person name="Neuveglise C."/>
            <person name="Dequin S."/>
        </authorList>
    </citation>
    <scope>NUCLEOTIDE SEQUENCE [LARGE SCALE GENOMIC DNA]</scope>
    <source>
        <strain evidence="3">CLIB 213 / ATCC 58445 / CBS 680 / CCRC 21525 / NBRC 1098 / NCYC 1416 / NRRL Y-2227</strain>
    </source>
</reference>
<proteinExistence type="predicted"/>
<sequence>MELNQEIWIEISKWLGPADLLQLRLCCRSLCQKITSRAIWRPRCYDNWLSYQVHDVWNIETVPLDQSWFQYFCSRQRLERKMLADVISQHREYHQFFPEFGQRYNAGHAAAWLRRVVERGFLHSGLRFDTVTLCHHLLTSLRHRHVYELFAPSSSEYVHDAEQTVFLRLAAMDGSFDLLLPHRQRVLNGVHTLVKQEHGLDGFLAMPATLRVDRLVCFLMGLLAPQRQQQQHQQQLCLEDFMLLRVYAGETQGHPLLVLSIVQTLAAYYGVETVLCGSYLVIRDTQLRAGETYLTVSSRGVPKIFTRRRLVQSLRRILGGSTEQTITNQVLPSILQPLARAELVSTVFRELLPLHSRSRWTNASPKNVETLRRLFPISRQPMSAEIVHYFTCVYKAAEIQSRIEMRISSLYAVAFKEVFRLVSRQYPGDYCYAAKLLHSRGVDFGEHVLPYEEWLFQLHSIALEESDQLGKFVTSSRDQQPLCIIGVRTFQNGNTYYTLMNFCGEFFVELSDNLQPFDAQDERDKINEFLGCSGLSDLGLVFSHMDEENGRLVLNEKVQQLIYGQCSGSAV</sequence>
<dbReference type="EMBL" id="HG316460">
    <property type="protein sequence ID" value="CDF90455.1"/>
    <property type="molecule type" value="Genomic_DNA"/>
</dbReference>